<accession>A0ABM8VYZ6</accession>
<evidence type="ECO:0000313" key="2">
    <source>
        <dbReference type="Proteomes" id="UP000789901"/>
    </source>
</evidence>
<dbReference type="Proteomes" id="UP000789901">
    <property type="component" value="Unassembled WGS sequence"/>
</dbReference>
<organism evidence="1 2">
    <name type="scientific">Gigaspora margarita</name>
    <dbReference type="NCBI Taxonomy" id="4874"/>
    <lineage>
        <taxon>Eukaryota</taxon>
        <taxon>Fungi</taxon>
        <taxon>Fungi incertae sedis</taxon>
        <taxon>Mucoromycota</taxon>
        <taxon>Glomeromycotina</taxon>
        <taxon>Glomeromycetes</taxon>
        <taxon>Diversisporales</taxon>
        <taxon>Gigasporaceae</taxon>
        <taxon>Gigaspora</taxon>
    </lineage>
</organism>
<gene>
    <name evidence="1" type="ORF">GMARGA_LOCUS1304</name>
</gene>
<reference evidence="1 2" key="1">
    <citation type="submission" date="2021-06" db="EMBL/GenBank/DDBJ databases">
        <authorList>
            <person name="Kallberg Y."/>
            <person name="Tangrot J."/>
            <person name="Rosling A."/>
        </authorList>
    </citation>
    <scope>NUCLEOTIDE SEQUENCE [LARGE SCALE GENOMIC DNA]</scope>
    <source>
        <strain evidence="1 2">120-4 pot B 10/14</strain>
    </source>
</reference>
<proteinExistence type="predicted"/>
<name>A0ABM8VYZ6_GIGMA</name>
<comment type="caution">
    <text evidence="1">The sequence shown here is derived from an EMBL/GenBank/DDBJ whole genome shotgun (WGS) entry which is preliminary data.</text>
</comment>
<evidence type="ECO:0000313" key="1">
    <source>
        <dbReference type="EMBL" id="CAG8482357.1"/>
    </source>
</evidence>
<protein>
    <submittedName>
        <fullName evidence="1">38190_t:CDS:1</fullName>
    </submittedName>
</protein>
<dbReference type="EMBL" id="CAJVQB010000332">
    <property type="protein sequence ID" value="CAG8482357.1"/>
    <property type="molecule type" value="Genomic_DNA"/>
</dbReference>
<sequence>MSLAIENHCNIDYKYLNTLIEVAENLQKEFKSVEFKSIGQKEIDHDLRILKSPLNTHSSYFRKHNYNVLKVIKNYLFKQGYFIFERITPLLKFKYNRGIANEIIKYFNNYAHKENPEYKKHLKQLLLLTASDHEKLKIKTYFSKNNNIIKWILTVSIEESAILQNIERNNGITVFIPQGYSPILIHEDATKELKLIKEFPEF</sequence>
<keyword evidence="2" id="KW-1185">Reference proteome</keyword>